<dbReference type="AlphaFoldDB" id="A0A6S6TSB8"/>
<reference evidence="10" key="1">
    <citation type="submission" date="2020-01" db="EMBL/GenBank/DDBJ databases">
        <authorList>
            <person name="Meier V. D."/>
            <person name="Meier V D."/>
        </authorList>
    </citation>
    <scope>NUCLEOTIDE SEQUENCE</scope>
    <source>
        <strain evidence="10">HLG_WM_MAG_08</strain>
    </source>
</reference>
<evidence type="ECO:0000313" key="10">
    <source>
        <dbReference type="EMBL" id="CAA6822225.1"/>
    </source>
</evidence>
<comment type="subcellular location">
    <subcellularLocation>
        <location evidence="1 7">Cell inner membrane</location>
        <topology evidence="1 7">Multi-pass membrane protein</topology>
    </subcellularLocation>
</comment>
<sequence>MADGTLIALISLAVTFLFIIGVPIFLVIGFWVAGVSLVIDVTLANLGVTLFEGLSFFGLLALPLFIMTGDLINAAGIAKRLSDFAYSCLGFVRGGLGM</sequence>
<evidence type="ECO:0000256" key="7">
    <source>
        <dbReference type="RuleBase" id="RU369079"/>
    </source>
</evidence>
<name>A0A6S6TSB8_9GAMM</name>
<evidence type="ECO:0000256" key="3">
    <source>
        <dbReference type="ARBA" id="ARBA00022519"/>
    </source>
</evidence>
<keyword evidence="4 8" id="KW-0812">Transmembrane</keyword>
<accession>A0A6S6TSB8</accession>
<evidence type="ECO:0000256" key="6">
    <source>
        <dbReference type="ARBA" id="ARBA00023136"/>
    </source>
</evidence>
<dbReference type="InterPro" id="IPR010656">
    <property type="entry name" value="DctM"/>
</dbReference>
<evidence type="ECO:0000256" key="2">
    <source>
        <dbReference type="ARBA" id="ARBA00022475"/>
    </source>
</evidence>
<feature type="non-terminal residue" evidence="10">
    <location>
        <position position="98"/>
    </location>
</feature>
<keyword evidence="6 8" id="KW-0472">Membrane</keyword>
<evidence type="ECO:0000259" key="9">
    <source>
        <dbReference type="Pfam" id="PF06808"/>
    </source>
</evidence>
<keyword evidence="3 7" id="KW-0997">Cell inner membrane</keyword>
<dbReference type="PANTHER" id="PTHR33362:SF5">
    <property type="entry name" value="C4-DICARBOXYLATE TRAP TRANSPORTER LARGE PERMEASE PROTEIN DCTM"/>
    <property type="match status" value="1"/>
</dbReference>
<dbReference type="EMBL" id="CACVAV010000340">
    <property type="protein sequence ID" value="CAA6822225.1"/>
    <property type="molecule type" value="Genomic_DNA"/>
</dbReference>
<dbReference type="GO" id="GO:0022857">
    <property type="term" value="F:transmembrane transporter activity"/>
    <property type="evidence" value="ECO:0007669"/>
    <property type="project" value="UniProtKB-UniRule"/>
</dbReference>
<keyword evidence="7" id="KW-0813">Transport</keyword>
<organism evidence="10">
    <name type="scientific">uncultured Thiotrichaceae bacterium</name>
    <dbReference type="NCBI Taxonomy" id="298394"/>
    <lineage>
        <taxon>Bacteria</taxon>
        <taxon>Pseudomonadati</taxon>
        <taxon>Pseudomonadota</taxon>
        <taxon>Gammaproteobacteria</taxon>
        <taxon>Thiotrichales</taxon>
        <taxon>Thiotrichaceae</taxon>
        <taxon>environmental samples</taxon>
    </lineage>
</organism>
<comment type="function">
    <text evidence="7">Part of the tripartite ATP-independent periplasmic (TRAP) transport system.</text>
</comment>
<dbReference type="Pfam" id="PF06808">
    <property type="entry name" value="DctM"/>
    <property type="match status" value="1"/>
</dbReference>
<protein>
    <submittedName>
        <fullName evidence="10">TRAP-type C4-dicarboxylate transport system, large permease component</fullName>
    </submittedName>
</protein>
<evidence type="ECO:0000256" key="1">
    <source>
        <dbReference type="ARBA" id="ARBA00004429"/>
    </source>
</evidence>
<dbReference type="PANTHER" id="PTHR33362">
    <property type="entry name" value="SIALIC ACID TRAP TRANSPORTER PERMEASE PROTEIN SIAT-RELATED"/>
    <property type="match status" value="1"/>
</dbReference>
<evidence type="ECO:0000256" key="5">
    <source>
        <dbReference type="ARBA" id="ARBA00022989"/>
    </source>
</evidence>
<gene>
    <name evidence="10" type="ORF">HELGO_WM55523</name>
</gene>
<proteinExistence type="predicted"/>
<keyword evidence="2" id="KW-1003">Cell membrane</keyword>
<dbReference type="GO" id="GO:0005886">
    <property type="term" value="C:plasma membrane"/>
    <property type="evidence" value="ECO:0007669"/>
    <property type="project" value="UniProtKB-SubCell"/>
</dbReference>
<keyword evidence="5 8" id="KW-1133">Transmembrane helix</keyword>
<feature type="domain" description="TRAP C4-dicarboxylate transport system permease DctM subunit" evidence="9">
    <location>
        <begin position="15"/>
        <end position="97"/>
    </location>
</feature>
<feature type="transmembrane region" description="Helical" evidence="8">
    <location>
        <begin position="53"/>
        <end position="72"/>
    </location>
</feature>
<evidence type="ECO:0000256" key="4">
    <source>
        <dbReference type="ARBA" id="ARBA00022692"/>
    </source>
</evidence>
<dbReference type="InterPro" id="IPR004681">
    <property type="entry name" value="TRAP_DctM"/>
</dbReference>
<evidence type="ECO:0000256" key="8">
    <source>
        <dbReference type="SAM" id="Phobius"/>
    </source>
</evidence>
<feature type="transmembrane region" description="Helical" evidence="8">
    <location>
        <begin position="7"/>
        <end position="33"/>
    </location>
</feature>